<reference evidence="3 4" key="1">
    <citation type="submission" date="2019-02" db="EMBL/GenBank/DDBJ databases">
        <title>Deep-cultivation of Planctomycetes and their phenomic and genomic characterization uncovers novel biology.</title>
        <authorList>
            <person name="Wiegand S."/>
            <person name="Jogler M."/>
            <person name="Boedeker C."/>
            <person name="Pinto D."/>
            <person name="Vollmers J."/>
            <person name="Rivas-Marin E."/>
            <person name="Kohn T."/>
            <person name="Peeters S.H."/>
            <person name="Heuer A."/>
            <person name="Rast P."/>
            <person name="Oberbeckmann S."/>
            <person name="Bunk B."/>
            <person name="Jeske O."/>
            <person name="Meyerdierks A."/>
            <person name="Storesund J.E."/>
            <person name="Kallscheuer N."/>
            <person name="Luecker S."/>
            <person name="Lage O.M."/>
            <person name="Pohl T."/>
            <person name="Merkel B.J."/>
            <person name="Hornburger P."/>
            <person name="Mueller R.-W."/>
            <person name="Bruemmer F."/>
            <person name="Labrenz M."/>
            <person name="Spormann A.M."/>
            <person name="Op den Camp H."/>
            <person name="Overmann J."/>
            <person name="Amann R."/>
            <person name="Jetten M.S.M."/>
            <person name="Mascher T."/>
            <person name="Medema M.H."/>
            <person name="Devos D.P."/>
            <person name="Kaster A.-K."/>
            <person name="Ovreas L."/>
            <person name="Rohde M."/>
            <person name="Galperin M.Y."/>
            <person name="Jogler C."/>
        </authorList>
    </citation>
    <scope>NUCLEOTIDE SEQUENCE [LARGE SCALE GENOMIC DNA]</scope>
    <source>
        <strain evidence="3 4">Mal48</strain>
    </source>
</reference>
<dbReference type="SUPFAM" id="SSF52317">
    <property type="entry name" value="Class I glutamine amidotransferase-like"/>
    <property type="match status" value="1"/>
</dbReference>
<sequence precursor="true">MRLSRFNLLTFTLLTLATAQATQADELALSLRYQKPVNEEGRLFHTLTRDEVWKAEETVLIVCDVWDSHTCKNAVMRVNEMVPHLNKVVTEARNRGVTILHAPSGCMDFYQDHPARQRAINAPKSKKLPPEITQWCYKIPAEEKGVYPIDQSDGGCDDTPEEHEVWQASLAPLLKDSKWPWRREHKAISIDPKKDYISDQGDEVWNIMEDKGIKNVILTGVHTNMCVLGRPFGLRRMVENGKNAVLMRDQTDTMYNPRSEPYVSHFTGTDLIVSHIERHVCPTITSTQFIGGKEFRFSKDKRPHLAVIMAEDEYRTNETLPKYAIDPLGKHFRVTLINGNSNERNDIPGIEAIQDADALMVSIRRRVLPTADMKLIKDFVAAGKPVIGIRTASHAFSLRNEEPPAGFGDWKEFDAQVFGGNYHNHYGNKLVSMVQVMDVDHPVLKDVPRKEFKQGWSLYRTSPLKDGTTTLMTGTVEGQEPEPVTWTFKRADGGRSFYTSLGHIDDFENPAFRKMLLNGILWTLNKK</sequence>
<evidence type="ECO:0000313" key="3">
    <source>
        <dbReference type="EMBL" id="QDT31808.1"/>
    </source>
</evidence>
<dbReference type="InterPro" id="IPR029010">
    <property type="entry name" value="ThuA-like"/>
</dbReference>
<evidence type="ECO:0000313" key="4">
    <source>
        <dbReference type="Proteomes" id="UP000315724"/>
    </source>
</evidence>
<dbReference type="PANTHER" id="PTHR40469">
    <property type="entry name" value="SECRETED GLYCOSYL HYDROLASE"/>
    <property type="match status" value="1"/>
</dbReference>
<dbReference type="Gene3D" id="3.40.50.850">
    <property type="entry name" value="Isochorismatase-like"/>
    <property type="match status" value="1"/>
</dbReference>
<dbReference type="Gene3D" id="3.40.50.880">
    <property type="match status" value="1"/>
</dbReference>
<dbReference type="SUPFAM" id="SSF52499">
    <property type="entry name" value="Isochorismatase-like hydrolases"/>
    <property type="match status" value="1"/>
</dbReference>
<feature type="chain" id="PRO_5022078103" evidence="1">
    <location>
        <begin position="25"/>
        <end position="527"/>
    </location>
</feature>
<gene>
    <name evidence="3" type="ORF">Mal48_10440</name>
</gene>
<evidence type="ECO:0000256" key="1">
    <source>
        <dbReference type="SAM" id="SignalP"/>
    </source>
</evidence>
<dbReference type="InterPro" id="IPR036380">
    <property type="entry name" value="Isochorismatase-like_sf"/>
</dbReference>
<dbReference type="PANTHER" id="PTHR40469:SF2">
    <property type="entry name" value="GALACTOSE-BINDING DOMAIN-LIKE SUPERFAMILY PROTEIN"/>
    <property type="match status" value="1"/>
</dbReference>
<accession>A0A517QJK1</accession>
<dbReference type="KEGG" id="tpol:Mal48_10440"/>
<dbReference type="RefSeq" id="WP_145196664.1">
    <property type="nucleotide sequence ID" value="NZ_CP036267.1"/>
</dbReference>
<organism evidence="3 4">
    <name type="scientific">Thalassoglobus polymorphus</name>
    <dbReference type="NCBI Taxonomy" id="2527994"/>
    <lineage>
        <taxon>Bacteria</taxon>
        <taxon>Pseudomonadati</taxon>
        <taxon>Planctomycetota</taxon>
        <taxon>Planctomycetia</taxon>
        <taxon>Planctomycetales</taxon>
        <taxon>Planctomycetaceae</taxon>
        <taxon>Thalassoglobus</taxon>
    </lineage>
</organism>
<keyword evidence="4" id="KW-1185">Reference proteome</keyword>
<dbReference type="EMBL" id="CP036267">
    <property type="protein sequence ID" value="QDT31808.1"/>
    <property type="molecule type" value="Genomic_DNA"/>
</dbReference>
<dbReference type="CDD" id="cd03128">
    <property type="entry name" value="GAT_1"/>
    <property type="match status" value="1"/>
</dbReference>
<evidence type="ECO:0000259" key="2">
    <source>
        <dbReference type="Pfam" id="PF06283"/>
    </source>
</evidence>
<keyword evidence="1" id="KW-0732">Signal</keyword>
<dbReference type="Proteomes" id="UP000315724">
    <property type="component" value="Chromosome"/>
</dbReference>
<protein>
    <submittedName>
        <fullName evidence="3">Trehalose utilization</fullName>
    </submittedName>
</protein>
<proteinExistence type="predicted"/>
<feature type="signal peptide" evidence="1">
    <location>
        <begin position="1"/>
        <end position="24"/>
    </location>
</feature>
<dbReference type="AlphaFoldDB" id="A0A517QJK1"/>
<dbReference type="InterPro" id="IPR029062">
    <property type="entry name" value="Class_I_gatase-like"/>
</dbReference>
<dbReference type="Pfam" id="PF06283">
    <property type="entry name" value="ThuA"/>
    <property type="match status" value="1"/>
</dbReference>
<feature type="domain" description="ThuA-like" evidence="2">
    <location>
        <begin position="351"/>
        <end position="523"/>
    </location>
</feature>
<name>A0A517QJK1_9PLAN</name>
<dbReference type="OrthoDB" id="272395at2"/>